<accession>A7J8B7</accession>
<name>A7J8B7_PBCVF</name>
<evidence type="ECO:0000313" key="1">
    <source>
        <dbReference type="EMBL" id="ABT16048.1"/>
    </source>
</evidence>
<proteinExistence type="predicted"/>
<evidence type="ECO:0000313" key="2">
    <source>
        <dbReference type="Proteomes" id="UP000204095"/>
    </source>
</evidence>
<dbReference type="Proteomes" id="UP000204095">
    <property type="component" value="Segment"/>
</dbReference>
<organism evidence="1 2">
    <name type="scientific">Paramecium bursaria Chlorella virus FR483</name>
    <name type="common">PBCV-FR483</name>
    <dbReference type="NCBI Taxonomy" id="399781"/>
    <lineage>
        <taxon>Viruses</taxon>
        <taxon>Varidnaviria</taxon>
        <taxon>Bamfordvirae</taxon>
        <taxon>Nucleocytoviricota</taxon>
        <taxon>Megaviricetes</taxon>
        <taxon>Algavirales</taxon>
        <taxon>Phycodnaviridae</taxon>
        <taxon>Chlorovirus</taxon>
        <taxon>Chlorovirus conductrix</taxon>
        <taxon>Paramecium bursaria Chlorella virus A1</taxon>
    </lineage>
</organism>
<dbReference type="RefSeq" id="YP_001426395.1">
    <property type="nucleotide sequence ID" value="NC_008603.1"/>
</dbReference>
<dbReference type="GeneID" id="5364388"/>
<sequence>MDIQDILEEAEKVAAYMNANTPVTVSEDNLRSLLNNYFEKNRSILVIDSDSVYTLCDCKNQITCQCDCNVYLDVYGKELSVAISTSDIFGYGDGPNGVGGCYVSKKGSRFFVTSIFDDNCDDVWHHQHKFEDYLYQQI</sequence>
<gene>
    <name evidence="1" type="primary">N763R</name>
    <name evidence="1" type="ORF">FR483_N763R</name>
</gene>
<dbReference type="KEGG" id="vg:5364388"/>
<reference evidence="1 2" key="1">
    <citation type="journal article" date="2007" name="Virology">
        <title>Sequence and annotation of the 314-kb MT325 and the 321-kb FR483 viruses that infect Chlorella Pbi.</title>
        <authorList>
            <person name="Fitzgerald L.A."/>
            <person name="Graves M.V."/>
            <person name="Li X."/>
            <person name="Feldblyum T."/>
            <person name="Hartigan J."/>
            <person name="Van Etten J.L."/>
        </authorList>
    </citation>
    <scope>NUCLEOTIDE SEQUENCE [LARGE SCALE GENOMIC DNA]</scope>
    <source>
        <strain evidence="1 2">FR483</strain>
    </source>
</reference>
<organismHost>
    <name type="scientific">Paramecium bursaria</name>
    <dbReference type="NCBI Taxonomy" id="74790"/>
</organismHost>
<protein>
    <submittedName>
        <fullName evidence="1">Uncharacterized protein N763R</fullName>
    </submittedName>
</protein>
<dbReference type="EMBL" id="DQ890022">
    <property type="protein sequence ID" value="ABT16048.1"/>
    <property type="molecule type" value="Genomic_DNA"/>
</dbReference>